<dbReference type="EMBL" id="MFYX01000091">
    <property type="protein sequence ID" value="OGK03355.1"/>
    <property type="molecule type" value="Genomic_DNA"/>
</dbReference>
<evidence type="ECO:0000313" key="1">
    <source>
        <dbReference type="EMBL" id="OGK03355.1"/>
    </source>
</evidence>
<sequence>MREVTEKPELVAYCGLYCGACGAYLKERCKGCHENTKATWCKIRLCCIEKNYTTCADCGEFKNPKACKKVNNLMSKIFALIFKSDRAACIAQVKELGLLGHAKKMAAARTQTIKKK</sequence>
<gene>
    <name evidence="1" type="ORF">A2519_15335</name>
</gene>
<accession>A0A1F7F9M1</accession>
<protein>
    <recommendedName>
        <fullName evidence="3">DUF3795 domain-containing protein</fullName>
    </recommendedName>
</protein>
<dbReference type="AlphaFoldDB" id="A0A1F7F9M1"/>
<organism evidence="1 2">
    <name type="scientific">Candidatus Raymondbacteria bacterium RIFOXYD12_FULL_49_13</name>
    <dbReference type="NCBI Taxonomy" id="1817890"/>
    <lineage>
        <taxon>Bacteria</taxon>
        <taxon>Raymondiibacteriota</taxon>
    </lineage>
</organism>
<proteinExistence type="predicted"/>
<evidence type="ECO:0008006" key="3">
    <source>
        <dbReference type="Google" id="ProtNLM"/>
    </source>
</evidence>
<evidence type="ECO:0000313" key="2">
    <source>
        <dbReference type="Proteomes" id="UP000179243"/>
    </source>
</evidence>
<comment type="caution">
    <text evidence="1">The sequence shown here is derived from an EMBL/GenBank/DDBJ whole genome shotgun (WGS) entry which is preliminary data.</text>
</comment>
<dbReference type="Proteomes" id="UP000179243">
    <property type="component" value="Unassembled WGS sequence"/>
</dbReference>
<name>A0A1F7F9M1_UNCRA</name>
<reference evidence="1 2" key="1">
    <citation type="journal article" date="2016" name="Nat. Commun.">
        <title>Thousands of microbial genomes shed light on interconnected biogeochemical processes in an aquifer system.</title>
        <authorList>
            <person name="Anantharaman K."/>
            <person name="Brown C.T."/>
            <person name="Hug L.A."/>
            <person name="Sharon I."/>
            <person name="Castelle C.J."/>
            <person name="Probst A.J."/>
            <person name="Thomas B.C."/>
            <person name="Singh A."/>
            <person name="Wilkins M.J."/>
            <person name="Karaoz U."/>
            <person name="Brodie E.L."/>
            <person name="Williams K.H."/>
            <person name="Hubbard S.S."/>
            <person name="Banfield J.F."/>
        </authorList>
    </citation>
    <scope>NUCLEOTIDE SEQUENCE [LARGE SCALE GENOMIC DNA]</scope>
</reference>